<dbReference type="PRINTS" id="PR00040">
    <property type="entry name" value="HTHMERR"/>
</dbReference>
<dbReference type="SUPFAM" id="SSF46955">
    <property type="entry name" value="Putative DNA-binding domain"/>
    <property type="match status" value="1"/>
</dbReference>
<evidence type="ECO:0000313" key="9">
    <source>
        <dbReference type="Proteomes" id="UP000502179"/>
    </source>
</evidence>
<evidence type="ECO:0000313" key="8">
    <source>
        <dbReference type="EMBL" id="QIJ72143.1"/>
    </source>
</evidence>
<dbReference type="Pfam" id="PF13411">
    <property type="entry name" value="MerR_1"/>
    <property type="match status" value="1"/>
</dbReference>
<keyword evidence="3" id="KW-0476">Mercury</keyword>
<proteinExistence type="predicted"/>
<dbReference type="InterPro" id="IPR011794">
    <property type="entry name" value="MerR"/>
</dbReference>
<dbReference type="GO" id="GO:0003677">
    <property type="term" value="F:DNA binding"/>
    <property type="evidence" value="ECO:0007669"/>
    <property type="project" value="UniProtKB-KW"/>
</dbReference>
<dbReference type="GO" id="GO:0045340">
    <property type="term" value="F:mercury ion binding"/>
    <property type="evidence" value="ECO:0007669"/>
    <property type="project" value="InterPro"/>
</dbReference>
<dbReference type="CDD" id="cd04783">
    <property type="entry name" value="HTH_MerR1"/>
    <property type="match status" value="1"/>
</dbReference>
<keyword evidence="4" id="KW-0805">Transcription regulation</keyword>
<protein>
    <recommendedName>
        <fullName evidence="1">Mercuric resistance operon regulatory protein</fullName>
    </recommendedName>
</protein>
<reference evidence="8 9" key="1">
    <citation type="submission" date="2020-02" db="EMBL/GenBank/DDBJ databases">
        <title>Genome analysis of Thermosulfuriphilus ammonigenes ST65T, an anaerobic thermophilic chemolithoautotrophic bacterium isolated from a deep-sea hydrothermal vent.</title>
        <authorList>
            <person name="Slobodkina G."/>
            <person name="Allioux M."/>
            <person name="Merkel A."/>
            <person name="Alain K."/>
            <person name="Jebbar M."/>
            <person name="Slobodkin A."/>
        </authorList>
    </citation>
    <scope>NUCLEOTIDE SEQUENCE [LARGE SCALE GENOMIC DNA]</scope>
    <source>
        <strain evidence="8 9">ST65</strain>
    </source>
</reference>
<evidence type="ECO:0000256" key="5">
    <source>
        <dbReference type="ARBA" id="ARBA00023125"/>
    </source>
</evidence>
<dbReference type="Proteomes" id="UP000502179">
    <property type="component" value="Chromosome"/>
</dbReference>
<keyword evidence="5 8" id="KW-0238">DNA-binding</keyword>
<keyword evidence="9" id="KW-1185">Reference proteome</keyword>
<evidence type="ECO:0000256" key="4">
    <source>
        <dbReference type="ARBA" id="ARBA00023015"/>
    </source>
</evidence>
<dbReference type="AlphaFoldDB" id="A0A6G7PXL1"/>
<dbReference type="GO" id="GO:0046689">
    <property type="term" value="P:response to mercury ion"/>
    <property type="evidence" value="ECO:0007669"/>
    <property type="project" value="UniProtKB-KW"/>
</dbReference>
<evidence type="ECO:0000256" key="1">
    <source>
        <dbReference type="ARBA" id="ARBA00017146"/>
    </source>
</evidence>
<gene>
    <name evidence="8" type="ORF">G4V39_07625</name>
</gene>
<dbReference type="PROSITE" id="PS50937">
    <property type="entry name" value="HTH_MERR_2"/>
    <property type="match status" value="1"/>
</dbReference>
<accession>A0A6G7PXL1</accession>
<dbReference type="GO" id="GO:0003700">
    <property type="term" value="F:DNA-binding transcription factor activity"/>
    <property type="evidence" value="ECO:0007669"/>
    <property type="project" value="InterPro"/>
</dbReference>
<name>A0A6G7PXL1_9BACT</name>
<sequence>MDRLTIGKVAQLAGVGVDTIRFYERKGLLDSPPRSLSGYRQYSLETVARIRFIRRAKELGFSLKEIKELLDLRMSPETTCEDIRQRARAKIRDIEGRLEALKRMKAVLEKLADSCQGKGPLHNCPILEALEERDEKTTPE</sequence>
<evidence type="ECO:0000256" key="2">
    <source>
        <dbReference type="ARBA" id="ARBA00022466"/>
    </source>
</evidence>
<dbReference type="InterPro" id="IPR000551">
    <property type="entry name" value="MerR-type_HTH_dom"/>
</dbReference>
<dbReference type="RefSeq" id="WP_166032361.1">
    <property type="nucleotide sequence ID" value="NZ_CP048877.1"/>
</dbReference>
<keyword evidence="6" id="KW-0804">Transcription</keyword>
<organism evidence="8 9">
    <name type="scientific">Thermosulfuriphilus ammonigenes</name>
    <dbReference type="NCBI Taxonomy" id="1936021"/>
    <lineage>
        <taxon>Bacteria</taxon>
        <taxon>Pseudomonadati</taxon>
        <taxon>Thermodesulfobacteriota</taxon>
        <taxon>Thermodesulfobacteria</taxon>
        <taxon>Thermodesulfobacteriales</taxon>
        <taxon>Thermodesulfobacteriaceae</taxon>
        <taxon>Thermosulfuriphilus</taxon>
    </lineage>
</organism>
<dbReference type="PANTHER" id="PTHR30204">
    <property type="entry name" value="REDOX-CYCLING DRUG-SENSING TRANSCRIPTIONAL ACTIVATOR SOXR"/>
    <property type="match status" value="1"/>
</dbReference>
<keyword evidence="2" id="KW-0475">Mercuric resistance</keyword>
<comment type="function">
    <text evidence="7">Mediates the mercuric-dependent induction of mercury resistance operon. In the absence of mercury MerR represses transcription by binding tightly to the mer operator region; when mercury is present the dimeric complex binds a single ion and becomes a potent transcriptional activator, while remaining bound to the mer site.</text>
</comment>
<evidence type="ECO:0000256" key="3">
    <source>
        <dbReference type="ARBA" id="ARBA00022914"/>
    </source>
</evidence>
<dbReference type="InterPro" id="IPR047057">
    <property type="entry name" value="MerR_fam"/>
</dbReference>
<evidence type="ECO:0000256" key="6">
    <source>
        <dbReference type="ARBA" id="ARBA00023163"/>
    </source>
</evidence>
<dbReference type="KEGG" id="tav:G4V39_07625"/>
<dbReference type="Gene3D" id="1.10.1660.10">
    <property type="match status" value="1"/>
</dbReference>
<dbReference type="InterPro" id="IPR009061">
    <property type="entry name" value="DNA-bd_dom_put_sf"/>
</dbReference>
<dbReference type="PANTHER" id="PTHR30204:SF94">
    <property type="entry name" value="HEAVY METAL-DEPENDENT TRANSCRIPTIONAL REGULATOR HI_0293-RELATED"/>
    <property type="match status" value="1"/>
</dbReference>
<evidence type="ECO:0000256" key="7">
    <source>
        <dbReference type="ARBA" id="ARBA00024874"/>
    </source>
</evidence>
<dbReference type="EMBL" id="CP048877">
    <property type="protein sequence ID" value="QIJ72143.1"/>
    <property type="molecule type" value="Genomic_DNA"/>
</dbReference>
<dbReference type="SMART" id="SM00422">
    <property type="entry name" value="HTH_MERR"/>
    <property type="match status" value="1"/>
</dbReference>